<reference evidence="2" key="1">
    <citation type="journal article" date="2019" name="Int. J. Syst. Evol. Microbiol.">
        <title>The Global Catalogue of Microorganisms (GCM) 10K type strain sequencing project: providing services to taxonomists for standard genome sequencing and annotation.</title>
        <authorList>
            <consortium name="The Broad Institute Genomics Platform"/>
            <consortium name="The Broad Institute Genome Sequencing Center for Infectious Disease"/>
            <person name="Wu L."/>
            <person name="Ma J."/>
        </authorList>
    </citation>
    <scope>NUCLEOTIDE SEQUENCE [LARGE SCALE GENOMIC DNA]</scope>
    <source>
        <strain evidence="2">CGMCC 1.16444</strain>
    </source>
</reference>
<dbReference type="PANTHER" id="PTHR47017:SF1">
    <property type="entry name" value="ACYL-COA"/>
    <property type="match status" value="1"/>
</dbReference>
<dbReference type="SUPFAM" id="SSF55729">
    <property type="entry name" value="Acyl-CoA N-acyltransferases (Nat)"/>
    <property type="match status" value="1"/>
</dbReference>
<name>A0ABV9Z270_9HYPH</name>
<evidence type="ECO:0000313" key="1">
    <source>
        <dbReference type="EMBL" id="MFC5068226.1"/>
    </source>
</evidence>
<dbReference type="Pfam" id="PF04339">
    <property type="entry name" value="FemAB_like"/>
    <property type="match status" value="1"/>
</dbReference>
<comment type="caution">
    <text evidence="1">The sequence shown here is derived from an EMBL/GenBank/DDBJ whole genome shotgun (WGS) entry which is preliminary data.</text>
</comment>
<accession>A0ABV9Z270</accession>
<gene>
    <name evidence="1" type="ORF">ACFPFW_09395</name>
</gene>
<sequence length="412" mass="45985">MSDAATTREKFRVNLMPSMTAIEPLAWNACANPLEFPTGAVDSACEVPVYNPFTSHEFLLALEQSKSAVRETGWTAAHLAVENAKGELIGVAPMYAKTHSQGEYVFDHGFADAYERAGGDYYPKLQAAVPFTPATGRRFLVRPGPDAEQARVALAQGMAGLMRQIEASSVHITFMTEEEQRAVVKAGLGFLPRTDIQFHWENEGFASFDDFLASLASRRRKVLKRERRDALAGGELDIRWITGKDITEAHWDAFWQFYQDTGSRKWGTPYLTRSFFSMVGQTMADRILLVFAYRCGKPVAGALNFIGGDTLYGRYWGSIEEHPFLHFEVCYYQAIDFALANGLKRVEAGAQGGHKLARGYRPALTFSAHAFAHPGLSRAVEDYLKRERREILAAQEDLDEETPFKAATAQQE</sequence>
<dbReference type="InterPro" id="IPR007434">
    <property type="entry name" value="FemAB-like"/>
</dbReference>
<protein>
    <submittedName>
        <fullName evidence="1">GNAT family N-acetyltransferase</fullName>
    </submittedName>
</protein>
<proteinExistence type="predicted"/>
<dbReference type="EMBL" id="JBHSJF010000006">
    <property type="protein sequence ID" value="MFC5068226.1"/>
    <property type="molecule type" value="Genomic_DNA"/>
</dbReference>
<evidence type="ECO:0000313" key="2">
    <source>
        <dbReference type="Proteomes" id="UP001595796"/>
    </source>
</evidence>
<dbReference type="PANTHER" id="PTHR47017">
    <property type="entry name" value="ACYL-COA"/>
    <property type="match status" value="1"/>
</dbReference>
<dbReference type="RefSeq" id="WP_379770419.1">
    <property type="nucleotide sequence ID" value="NZ_JBHSJF010000006.1"/>
</dbReference>
<dbReference type="Gene3D" id="3.40.630.30">
    <property type="match status" value="1"/>
</dbReference>
<keyword evidence="2" id="KW-1185">Reference proteome</keyword>
<organism evidence="1 2">
    <name type="scientific">Flaviflagellibacter deserti</name>
    <dbReference type="NCBI Taxonomy" id="2267266"/>
    <lineage>
        <taxon>Bacteria</taxon>
        <taxon>Pseudomonadati</taxon>
        <taxon>Pseudomonadota</taxon>
        <taxon>Alphaproteobacteria</taxon>
        <taxon>Hyphomicrobiales</taxon>
        <taxon>Flaviflagellibacter</taxon>
    </lineage>
</organism>
<dbReference type="InterPro" id="IPR016181">
    <property type="entry name" value="Acyl_CoA_acyltransferase"/>
</dbReference>
<dbReference type="Proteomes" id="UP001595796">
    <property type="component" value="Unassembled WGS sequence"/>
</dbReference>